<feature type="compositionally biased region" description="Basic and acidic residues" evidence="1">
    <location>
        <begin position="50"/>
        <end position="63"/>
    </location>
</feature>
<comment type="caution">
    <text evidence="2">The sequence shown here is derived from an EMBL/GenBank/DDBJ whole genome shotgun (WGS) entry which is preliminary data.</text>
</comment>
<dbReference type="Proteomes" id="UP001396334">
    <property type="component" value="Unassembled WGS sequence"/>
</dbReference>
<protein>
    <submittedName>
        <fullName evidence="2">Uncharacterized protein</fullName>
    </submittedName>
</protein>
<evidence type="ECO:0000313" key="3">
    <source>
        <dbReference type="Proteomes" id="UP001396334"/>
    </source>
</evidence>
<accession>A0ABR2TC22</accession>
<proteinExistence type="predicted"/>
<sequence length="72" mass="8453">MKCHIGKKLRVNASLLHGEAQRWKKGQVAPHQDEVLNKLVNRAKTVQRMETVKRNQRAQERDRGKRHAMMLL</sequence>
<name>A0ABR2TC22_9ROSI</name>
<dbReference type="EMBL" id="JBBPBN010000006">
    <property type="protein sequence ID" value="KAK9035037.1"/>
    <property type="molecule type" value="Genomic_DNA"/>
</dbReference>
<evidence type="ECO:0000313" key="2">
    <source>
        <dbReference type="EMBL" id="KAK9035037.1"/>
    </source>
</evidence>
<reference evidence="2 3" key="1">
    <citation type="journal article" date="2024" name="G3 (Bethesda)">
        <title>Genome assembly of Hibiscus sabdariffa L. provides insights into metabolisms of medicinal natural products.</title>
        <authorList>
            <person name="Kim T."/>
        </authorList>
    </citation>
    <scope>NUCLEOTIDE SEQUENCE [LARGE SCALE GENOMIC DNA]</scope>
    <source>
        <strain evidence="2">TK-2024</strain>
        <tissue evidence="2">Old leaves</tissue>
    </source>
</reference>
<organism evidence="2 3">
    <name type="scientific">Hibiscus sabdariffa</name>
    <name type="common">roselle</name>
    <dbReference type="NCBI Taxonomy" id="183260"/>
    <lineage>
        <taxon>Eukaryota</taxon>
        <taxon>Viridiplantae</taxon>
        <taxon>Streptophyta</taxon>
        <taxon>Embryophyta</taxon>
        <taxon>Tracheophyta</taxon>
        <taxon>Spermatophyta</taxon>
        <taxon>Magnoliopsida</taxon>
        <taxon>eudicotyledons</taxon>
        <taxon>Gunneridae</taxon>
        <taxon>Pentapetalae</taxon>
        <taxon>rosids</taxon>
        <taxon>malvids</taxon>
        <taxon>Malvales</taxon>
        <taxon>Malvaceae</taxon>
        <taxon>Malvoideae</taxon>
        <taxon>Hibiscus</taxon>
    </lineage>
</organism>
<feature type="region of interest" description="Disordered" evidence="1">
    <location>
        <begin position="50"/>
        <end position="72"/>
    </location>
</feature>
<keyword evidence="3" id="KW-1185">Reference proteome</keyword>
<evidence type="ECO:0000256" key="1">
    <source>
        <dbReference type="SAM" id="MobiDB-lite"/>
    </source>
</evidence>
<gene>
    <name evidence="2" type="ORF">V6N11_077088</name>
</gene>